<evidence type="ECO:0000259" key="9">
    <source>
        <dbReference type="PROSITE" id="PS50109"/>
    </source>
</evidence>
<evidence type="ECO:0000256" key="2">
    <source>
        <dbReference type="ARBA" id="ARBA00012438"/>
    </source>
</evidence>
<evidence type="ECO:0000256" key="4">
    <source>
        <dbReference type="ARBA" id="ARBA00022679"/>
    </source>
</evidence>
<evidence type="ECO:0000256" key="6">
    <source>
        <dbReference type="ARBA" id="ARBA00022777"/>
    </source>
</evidence>
<dbReference type="InterPro" id="IPR003594">
    <property type="entry name" value="HATPase_dom"/>
</dbReference>
<accession>A0ABT5VDS5</accession>
<dbReference type="GO" id="GO:0005524">
    <property type="term" value="F:ATP binding"/>
    <property type="evidence" value="ECO:0007669"/>
    <property type="project" value="UniProtKB-KW"/>
</dbReference>
<evidence type="ECO:0000259" key="10">
    <source>
        <dbReference type="PROSITE" id="PS50801"/>
    </source>
</evidence>
<keyword evidence="3" id="KW-0597">Phosphoprotein</keyword>
<dbReference type="SUPFAM" id="SSF47384">
    <property type="entry name" value="Homodimeric domain of signal transducing histidine kinase"/>
    <property type="match status" value="1"/>
</dbReference>
<dbReference type="Pfam" id="PF02518">
    <property type="entry name" value="HATPase_c"/>
    <property type="match status" value="1"/>
</dbReference>
<dbReference type="SMART" id="SM00387">
    <property type="entry name" value="HATPase_c"/>
    <property type="match status" value="1"/>
</dbReference>
<dbReference type="PROSITE" id="PS50801">
    <property type="entry name" value="STAS"/>
    <property type="match status" value="1"/>
</dbReference>
<dbReference type="SMART" id="SM00388">
    <property type="entry name" value="HisKA"/>
    <property type="match status" value="1"/>
</dbReference>
<evidence type="ECO:0000256" key="7">
    <source>
        <dbReference type="ARBA" id="ARBA00022840"/>
    </source>
</evidence>
<keyword evidence="8" id="KW-0902">Two-component regulatory system</keyword>
<dbReference type="InterPro" id="IPR036890">
    <property type="entry name" value="HATPase_C_sf"/>
</dbReference>
<gene>
    <name evidence="11" type="ORF">N7Z68_08765</name>
</gene>
<proteinExistence type="predicted"/>
<dbReference type="CDD" id="cd00082">
    <property type="entry name" value="HisKA"/>
    <property type="match status" value="1"/>
</dbReference>
<dbReference type="Gene3D" id="1.10.287.130">
    <property type="match status" value="1"/>
</dbReference>
<evidence type="ECO:0000256" key="5">
    <source>
        <dbReference type="ARBA" id="ARBA00022741"/>
    </source>
</evidence>
<dbReference type="CDD" id="cd07041">
    <property type="entry name" value="STAS_RsbR_RsbS_like"/>
    <property type="match status" value="1"/>
</dbReference>
<dbReference type="InterPro" id="IPR003661">
    <property type="entry name" value="HisK_dim/P_dom"/>
</dbReference>
<name>A0ABT5VDS5_9BACI</name>
<sequence>MLLNGKTTNQIREDKDDVTVDRLASVGQIAAGIAHEVRNPLTAVKGFLQLLKKEHPHAYIDIASEELENALATMQNLLNVSKPDLDDEGYSFINLCSELEAILYLFQDKVYNVEIIKKFENYDVNIYGRKNQLKKAFFNLLKNSFEAIPDSGTITIKHYINNEHLVVSISDTGVGIPEEKINMLGTPFFTSKETGTGMGLTQVYSTIYEHHGMIEATSEVGLGTNFTIYFPIQQNNGIGVMKLNLVYEEQQTFNEFYLTNREVFNDLLTRQSRELFERIKENNEINDQFILNSTHKVIEFLHEANEYGLIMHAKEQGKKWAMHDIELILILEWFQMVRKIYWDFLANYYEQQIQLNLQEFFDLERRVNYNLDSYIKHFSSSFSEYSQELIQSQNELIDDLNVPIIPLYDTMAILPIIGAVDTRRAKNIQVKLLEEIHNQSLKHIIIDLSGVAYLDTAVLGHLFKIINGIRIQGCKAVLTGIRPEITNTIVELGIELNEKVETKGTLQQAIQDYNESLKELSR</sequence>
<feature type="domain" description="STAS" evidence="10">
    <location>
        <begin position="401"/>
        <end position="513"/>
    </location>
</feature>
<comment type="caution">
    <text evidence="11">The sequence shown here is derived from an EMBL/GenBank/DDBJ whole genome shotgun (WGS) entry which is preliminary data.</text>
</comment>
<dbReference type="PANTHER" id="PTHR43065">
    <property type="entry name" value="SENSOR HISTIDINE KINASE"/>
    <property type="match status" value="1"/>
</dbReference>
<evidence type="ECO:0000313" key="11">
    <source>
        <dbReference type="EMBL" id="MDE5413477.1"/>
    </source>
</evidence>
<dbReference type="Gene3D" id="3.30.750.24">
    <property type="entry name" value="STAS domain"/>
    <property type="match status" value="1"/>
</dbReference>
<evidence type="ECO:0000256" key="1">
    <source>
        <dbReference type="ARBA" id="ARBA00000085"/>
    </source>
</evidence>
<dbReference type="EC" id="2.7.13.3" evidence="2"/>
<dbReference type="SUPFAM" id="SSF55874">
    <property type="entry name" value="ATPase domain of HSP90 chaperone/DNA topoisomerase II/histidine kinase"/>
    <property type="match status" value="1"/>
</dbReference>
<keyword evidence="6" id="KW-0418">Kinase</keyword>
<keyword evidence="5" id="KW-0547">Nucleotide-binding</keyword>
<evidence type="ECO:0000256" key="3">
    <source>
        <dbReference type="ARBA" id="ARBA00022553"/>
    </source>
</evidence>
<dbReference type="InterPro" id="IPR036097">
    <property type="entry name" value="HisK_dim/P_sf"/>
</dbReference>
<dbReference type="SUPFAM" id="SSF52091">
    <property type="entry name" value="SpoIIaa-like"/>
    <property type="match status" value="1"/>
</dbReference>
<dbReference type="InterPro" id="IPR036513">
    <property type="entry name" value="STAS_dom_sf"/>
</dbReference>
<dbReference type="Pfam" id="PF01740">
    <property type="entry name" value="STAS"/>
    <property type="match status" value="1"/>
</dbReference>
<dbReference type="Gene3D" id="3.30.565.10">
    <property type="entry name" value="Histidine kinase-like ATPase, C-terminal domain"/>
    <property type="match status" value="1"/>
</dbReference>
<dbReference type="PRINTS" id="PR00344">
    <property type="entry name" value="BCTRLSENSOR"/>
</dbReference>
<dbReference type="PROSITE" id="PS50109">
    <property type="entry name" value="HIS_KIN"/>
    <property type="match status" value="1"/>
</dbReference>
<protein>
    <recommendedName>
        <fullName evidence="2">histidine kinase</fullName>
        <ecNumber evidence="2">2.7.13.3</ecNumber>
    </recommendedName>
</protein>
<feature type="domain" description="Histidine kinase" evidence="9">
    <location>
        <begin position="32"/>
        <end position="234"/>
    </location>
</feature>
<organism evidence="11 12">
    <name type="scientific">Alkalihalobacterium chitinilyticum</name>
    <dbReference type="NCBI Taxonomy" id="2980103"/>
    <lineage>
        <taxon>Bacteria</taxon>
        <taxon>Bacillati</taxon>
        <taxon>Bacillota</taxon>
        <taxon>Bacilli</taxon>
        <taxon>Bacillales</taxon>
        <taxon>Bacillaceae</taxon>
        <taxon>Alkalihalobacterium</taxon>
    </lineage>
</organism>
<reference evidence="11" key="1">
    <citation type="submission" date="2024-05" db="EMBL/GenBank/DDBJ databases">
        <title>Alkalihalobacillus sp. strain MEB203 novel alkaliphilic bacterium from Lonar Lake, India.</title>
        <authorList>
            <person name="Joshi A."/>
            <person name="Thite S."/>
            <person name="Mengade P."/>
        </authorList>
    </citation>
    <scope>NUCLEOTIDE SEQUENCE</scope>
    <source>
        <strain evidence="11">MEB 203</strain>
    </source>
</reference>
<dbReference type="InterPro" id="IPR004358">
    <property type="entry name" value="Sig_transdc_His_kin-like_C"/>
</dbReference>
<evidence type="ECO:0000313" key="12">
    <source>
        <dbReference type="Proteomes" id="UP001148125"/>
    </source>
</evidence>
<keyword evidence="7 11" id="KW-0067">ATP-binding</keyword>
<comment type="catalytic activity">
    <reaction evidence="1">
        <text>ATP + protein L-histidine = ADP + protein N-phospho-L-histidine.</text>
        <dbReference type="EC" id="2.7.13.3"/>
    </reaction>
</comment>
<dbReference type="InterPro" id="IPR005467">
    <property type="entry name" value="His_kinase_dom"/>
</dbReference>
<dbReference type="EMBL" id="JAOTPO010000005">
    <property type="protein sequence ID" value="MDE5413477.1"/>
    <property type="molecule type" value="Genomic_DNA"/>
</dbReference>
<evidence type="ECO:0000256" key="8">
    <source>
        <dbReference type="ARBA" id="ARBA00023012"/>
    </source>
</evidence>
<dbReference type="PANTHER" id="PTHR43065:SF10">
    <property type="entry name" value="PEROXIDE STRESS-ACTIVATED HISTIDINE KINASE MAK3"/>
    <property type="match status" value="1"/>
</dbReference>
<keyword evidence="12" id="KW-1185">Reference proteome</keyword>
<keyword evidence="4" id="KW-0808">Transferase</keyword>
<dbReference type="Pfam" id="PF00512">
    <property type="entry name" value="HisKA"/>
    <property type="match status" value="1"/>
</dbReference>
<dbReference type="Proteomes" id="UP001148125">
    <property type="component" value="Unassembled WGS sequence"/>
</dbReference>
<dbReference type="RefSeq" id="WP_275118104.1">
    <property type="nucleotide sequence ID" value="NZ_JAOTPO010000005.1"/>
</dbReference>
<dbReference type="InterPro" id="IPR002645">
    <property type="entry name" value="STAS_dom"/>
</dbReference>